<evidence type="ECO:0000256" key="3">
    <source>
        <dbReference type="ARBA" id="ARBA00022833"/>
    </source>
</evidence>
<evidence type="ECO:0000313" key="9">
    <source>
        <dbReference type="EMBL" id="KAF9333775.1"/>
    </source>
</evidence>
<dbReference type="SMART" id="SM00547">
    <property type="entry name" value="ZnF_RBZ"/>
    <property type="match status" value="5"/>
</dbReference>
<evidence type="ECO:0000256" key="4">
    <source>
        <dbReference type="PROSITE-ProRule" id="PRU00176"/>
    </source>
</evidence>
<protein>
    <submittedName>
        <fullName evidence="9">Uncharacterized protein</fullName>
    </submittedName>
</protein>
<feature type="domain" description="RanBP2-type" evidence="8">
    <location>
        <begin position="514"/>
        <end position="543"/>
    </location>
</feature>
<feature type="region of interest" description="Disordered" evidence="6">
    <location>
        <begin position="707"/>
        <end position="790"/>
    </location>
</feature>
<sequence length="790" mass="83099">MSSEDKKNAPTAEDTSSTSVTSPAASAATSILATAAAAIAPITTTTTPKTSSSTSTATASPASKAPKVPTSEYDFFIVLDFEATCDDHKPAGELLVTPATSEIIEFSWLCVAKNSLAILHEEQYYVKPVTTILTPFCKSLTKITEEKLANGGTLQGAVASMDSFITREILDKGKTFCFVTHGAWDLRIQLPREAKDKGIELPVYLREPILFDLKEEATKWIAHHSEVVLKSFSLEKMCEAFAVTQAGDLHSGINDSKTIVNIMKYLVAFAHPDVFTNATDPALLLKLFKSEESKVVKISSLSYDITQSELETFFTAHHLKPKELVMLSSHTNRPSGGGFAIFEKHTDALAALELNGQVLGTRSIEIAPSSKDAMAIQKGKLSSFQTAAKPNAPAASRPGDWTCNMCQFVNFSSRRACLKCNSPSPEGVVPSQPANFTSGDWMCTNAQCNFHNYASRTQCLRCGTLRPGVSGGSSGGYGNGGPMASPHHHSHHNHHHHPYASGGGGGGAPSITFRPGDWNCPNCNFQNFASRNQCMKCGTSAPGGGSGSGGHSSGHGSHGGYGGSGYNSSRGSNSGYGGYNDSGNQGYGGNQGGRGSYSSGPSYQSNSSPYSSGGGGGGGGSNGHSFRPGDWTCPSCNSHNFASRFQCMRCGLTKPTPRDSSSPAPSYGQQQSQGQSMSMKPGDWMCPNSQCGYHNFAKRSTCARCGSSAPNQGSSSGSNLGGGGGGSSMGYYGTQQQLPTPPAPVQTQGYSPLNPSYGSYGGPTYGTQQPQQGGYGSYGSQQYGAPQNRY</sequence>
<keyword evidence="1" id="KW-0479">Metal-binding</keyword>
<keyword evidence="10" id="KW-1185">Reference proteome</keyword>
<evidence type="ECO:0000259" key="7">
    <source>
        <dbReference type="PROSITE" id="PS50102"/>
    </source>
</evidence>
<evidence type="ECO:0000259" key="8">
    <source>
        <dbReference type="PROSITE" id="PS50199"/>
    </source>
</evidence>
<feature type="compositionally biased region" description="Low complexity" evidence="6">
    <location>
        <begin position="707"/>
        <end position="718"/>
    </location>
</feature>
<feature type="compositionally biased region" description="Gly residues" evidence="6">
    <location>
        <begin position="574"/>
        <end position="595"/>
    </location>
</feature>
<dbReference type="PANTHER" id="PTHR23111:SF40">
    <property type="entry name" value="RNA-BINDING PROTEIN INVOLVED IN HETEROCHROMATIN ASSEMBLY-RELATED"/>
    <property type="match status" value="1"/>
</dbReference>
<evidence type="ECO:0000256" key="5">
    <source>
        <dbReference type="PROSITE-ProRule" id="PRU00322"/>
    </source>
</evidence>
<feature type="compositionally biased region" description="Polar residues" evidence="6">
    <location>
        <begin position="745"/>
        <end position="754"/>
    </location>
</feature>
<dbReference type="PROSITE" id="PS50102">
    <property type="entry name" value="RRM"/>
    <property type="match status" value="1"/>
</dbReference>
<dbReference type="InterPro" id="IPR012677">
    <property type="entry name" value="Nucleotide-bd_a/b_plait_sf"/>
</dbReference>
<evidence type="ECO:0000256" key="1">
    <source>
        <dbReference type="ARBA" id="ARBA00022723"/>
    </source>
</evidence>
<feature type="region of interest" description="Disordered" evidence="6">
    <location>
        <begin position="545"/>
        <end position="623"/>
    </location>
</feature>
<feature type="compositionally biased region" description="Gly residues" evidence="6">
    <location>
        <begin position="612"/>
        <end position="622"/>
    </location>
</feature>
<dbReference type="InterPro" id="IPR013520">
    <property type="entry name" value="Ribonucl_H"/>
</dbReference>
<comment type="caution">
    <text evidence="9">The sequence shown here is derived from an EMBL/GenBank/DDBJ whole genome shotgun (WGS) entry which is preliminary data.</text>
</comment>
<dbReference type="InterPro" id="IPR012337">
    <property type="entry name" value="RNaseH-like_sf"/>
</dbReference>
<dbReference type="Gene3D" id="4.10.1060.10">
    <property type="entry name" value="Zinc finger, RanBP2-type"/>
    <property type="match status" value="5"/>
</dbReference>
<dbReference type="SUPFAM" id="SSF53098">
    <property type="entry name" value="Ribonuclease H-like"/>
    <property type="match status" value="1"/>
</dbReference>
<keyword evidence="4" id="KW-0694">RNA-binding</keyword>
<gene>
    <name evidence="9" type="ORF">BG006_003184</name>
</gene>
<dbReference type="PROSITE" id="PS50199">
    <property type="entry name" value="ZF_RANBP2_2"/>
    <property type="match status" value="5"/>
</dbReference>
<feature type="compositionally biased region" description="Low complexity" evidence="6">
    <location>
        <begin position="596"/>
        <end position="611"/>
    </location>
</feature>
<feature type="compositionally biased region" description="Low complexity" evidence="6">
    <location>
        <begin position="660"/>
        <end position="679"/>
    </location>
</feature>
<dbReference type="InterPro" id="IPR035979">
    <property type="entry name" value="RBD_domain_sf"/>
</dbReference>
<feature type="domain" description="RanBP2-type" evidence="8">
    <location>
        <begin position="680"/>
        <end position="711"/>
    </location>
</feature>
<dbReference type="SMART" id="SM00479">
    <property type="entry name" value="EXOIII"/>
    <property type="match status" value="1"/>
</dbReference>
<dbReference type="CDD" id="cd06133">
    <property type="entry name" value="ERI-1_3'hExo_like"/>
    <property type="match status" value="1"/>
</dbReference>
<feature type="compositionally biased region" description="Gly residues" evidence="6">
    <location>
        <begin position="719"/>
        <end position="728"/>
    </location>
</feature>
<dbReference type="Gene3D" id="3.30.70.330">
    <property type="match status" value="1"/>
</dbReference>
<dbReference type="Proteomes" id="UP000696485">
    <property type="component" value="Unassembled WGS sequence"/>
</dbReference>
<dbReference type="Gene3D" id="3.30.420.10">
    <property type="entry name" value="Ribonuclease H-like superfamily/Ribonuclease H"/>
    <property type="match status" value="1"/>
</dbReference>
<dbReference type="InterPro" id="IPR000504">
    <property type="entry name" value="RRM_dom"/>
</dbReference>
<feature type="region of interest" description="Disordered" evidence="6">
    <location>
        <begin position="44"/>
        <end position="67"/>
    </location>
</feature>
<dbReference type="GO" id="GO:0003729">
    <property type="term" value="F:mRNA binding"/>
    <property type="evidence" value="ECO:0007669"/>
    <property type="project" value="TreeGrafter"/>
</dbReference>
<evidence type="ECO:0000256" key="6">
    <source>
        <dbReference type="SAM" id="MobiDB-lite"/>
    </source>
</evidence>
<feature type="domain" description="RanBP2-type" evidence="8">
    <location>
        <begin position="437"/>
        <end position="468"/>
    </location>
</feature>
<dbReference type="Pfam" id="PF00641">
    <property type="entry name" value="Zn_ribbon_RanBP"/>
    <property type="match status" value="5"/>
</dbReference>
<feature type="region of interest" description="Disordered" evidence="6">
    <location>
        <begin position="473"/>
        <end position="510"/>
    </location>
</feature>
<feature type="compositionally biased region" description="Low complexity" evidence="6">
    <location>
        <begin position="765"/>
        <end position="784"/>
    </location>
</feature>
<dbReference type="InterPro" id="IPR036443">
    <property type="entry name" value="Znf_RanBP2_sf"/>
</dbReference>
<feature type="region of interest" description="Disordered" evidence="6">
    <location>
        <begin position="654"/>
        <end position="681"/>
    </location>
</feature>
<feature type="compositionally biased region" description="Basic residues" evidence="6">
    <location>
        <begin position="486"/>
        <end position="498"/>
    </location>
</feature>
<dbReference type="SUPFAM" id="SSF90209">
    <property type="entry name" value="Ran binding protein zinc finger-like"/>
    <property type="match status" value="5"/>
</dbReference>
<organism evidence="9 10">
    <name type="scientific">Podila minutissima</name>
    <dbReference type="NCBI Taxonomy" id="64525"/>
    <lineage>
        <taxon>Eukaryota</taxon>
        <taxon>Fungi</taxon>
        <taxon>Fungi incertae sedis</taxon>
        <taxon>Mucoromycota</taxon>
        <taxon>Mortierellomycotina</taxon>
        <taxon>Mortierellomycetes</taxon>
        <taxon>Mortierellales</taxon>
        <taxon>Mortierellaceae</taxon>
        <taxon>Podila</taxon>
    </lineage>
</organism>
<feature type="domain" description="RRM" evidence="7">
    <location>
        <begin position="294"/>
        <end position="371"/>
    </location>
</feature>
<dbReference type="PROSITE" id="PS01358">
    <property type="entry name" value="ZF_RANBP2_1"/>
    <property type="match status" value="5"/>
</dbReference>
<dbReference type="PANTHER" id="PTHR23111">
    <property type="entry name" value="ZINC FINGER PROTEIN"/>
    <property type="match status" value="1"/>
</dbReference>
<name>A0A9P5VNE8_9FUNG</name>
<accession>A0A9P5VNE8</accession>
<dbReference type="InterPro" id="IPR036397">
    <property type="entry name" value="RNaseH_sf"/>
</dbReference>
<feature type="region of interest" description="Disordered" evidence="6">
    <location>
        <begin position="1"/>
        <end position="23"/>
    </location>
</feature>
<dbReference type="GO" id="GO:0008270">
    <property type="term" value="F:zinc ion binding"/>
    <property type="evidence" value="ECO:0007669"/>
    <property type="project" value="UniProtKB-KW"/>
</dbReference>
<dbReference type="AlphaFoldDB" id="A0A9P5VNE8"/>
<dbReference type="Pfam" id="PF00929">
    <property type="entry name" value="RNase_T"/>
    <property type="match status" value="1"/>
</dbReference>
<dbReference type="SMART" id="SM00360">
    <property type="entry name" value="RRM"/>
    <property type="match status" value="1"/>
</dbReference>
<dbReference type="InterPro" id="IPR047201">
    <property type="entry name" value="ERI-1_3'hExo-like"/>
</dbReference>
<keyword evidence="3" id="KW-0862">Zinc</keyword>
<dbReference type="SUPFAM" id="SSF54928">
    <property type="entry name" value="RNA-binding domain, RBD"/>
    <property type="match status" value="1"/>
</dbReference>
<evidence type="ECO:0000313" key="10">
    <source>
        <dbReference type="Proteomes" id="UP000696485"/>
    </source>
</evidence>
<dbReference type="InterPro" id="IPR001876">
    <property type="entry name" value="Znf_RanBP2"/>
</dbReference>
<reference evidence="9" key="1">
    <citation type="journal article" date="2020" name="Fungal Divers.">
        <title>Resolving the Mortierellaceae phylogeny through synthesis of multi-gene phylogenetics and phylogenomics.</title>
        <authorList>
            <person name="Vandepol N."/>
            <person name="Liber J."/>
            <person name="Desiro A."/>
            <person name="Na H."/>
            <person name="Kennedy M."/>
            <person name="Barry K."/>
            <person name="Grigoriev I.V."/>
            <person name="Miller A.N."/>
            <person name="O'Donnell K."/>
            <person name="Stajich J.E."/>
            <person name="Bonito G."/>
        </authorList>
    </citation>
    <scope>NUCLEOTIDE SEQUENCE</scope>
    <source>
        <strain evidence="9">NVP1</strain>
    </source>
</reference>
<feature type="compositionally biased region" description="Gly residues" evidence="6">
    <location>
        <begin position="545"/>
        <end position="565"/>
    </location>
</feature>
<dbReference type="GO" id="GO:0000175">
    <property type="term" value="F:3'-5'-RNA exonuclease activity"/>
    <property type="evidence" value="ECO:0007669"/>
    <property type="project" value="InterPro"/>
</dbReference>
<dbReference type="EMBL" id="JAAAUY010000183">
    <property type="protein sequence ID" value="KAF9333775.1"/>
    <property type="molecule type" value="Genomic_DNA"/>
</dbReference>
<proteinExistence type="predicted"/>
<feature type="domain" description="RanBP2-type" evidence="8">
    <location>
        <begin position="627"/>
        <end position="656"/>
    </location>
</feature>
<keyword evidence="2 5" id="KW-0863">Zinc-finger</keyword>
<evidence type="ECO:0000256" key="2">
    <source>
        <dbReference type="ARBA" id="ARBA00022771"/>
    </source>
</evidence>
<feature type="domain" description="RanBP2-type" evidence="8">
    <location>
        <begin position="397"/>
        <end position="426"/>
    </location>
</feature>
<dbReference type="Pfam" id="PF00076">
    <property type="entry name" value="RRM_1"/>
    <property type="match status" value="1"/>
</dbReference>